<gene>
    <name evidence="8" type="ORF">PGLA2088_LOCUS20743</name>
</gene>
<dbReference type="InterPro" id="IPR000873">
    <property type="entry name" value="AMP-dep_synth/lig_dom"/>
</dbReference>
<comment type="caution">
    <text evidence="8">The sequence shown here is derived from an EMBL/GenBank/DDBJ whole genome shotgun (WGS) entry which is preliminary data.</text>
</comment>
<evidence type="ECO:0000313" key="8">
    <source>
        <dbReference type="EMBL" id="CAE8678324.1"/>
    </source>
</evidence>
<proteinExistence type="inferred from homology"/>
<keyword evidence="3" id="KW-0547">Nucleotide-binding</keyword>
<evidence type="ECO:0000256" key="1">
    <source>
        <dbReference type="ARBA" id="ARBA00006432"/>
    </source>
</evidence>
<keyword evidence="6" id="KW-1133">Transmembrane helix</keyword>
<evidence type="ECO:0000256" key="4">
    <source>
        <dbReference type="ARBA" id="ARBA00022840"/>
    </source>
</evidence>
<dbReference type="Pfam" id="PF00501">
    <property type="entry name" value="AMP-binding"/>
    <property type="match status" value="1"/>
</dbReference>
<protein>
    <recommendedName>
        <fullName evidence="7">AMP-dependent synthetase/ligase domain-containing protein</fullName>
    </recommendedName>
</protein>
<dbReference type="InterPro" id="IPR020845">
    <property type="entry name" value="AMP-binding_CS"/>
</dbReference>
<sequence>MVKRTGDVEDGSREQLIKNASAASKPFQVVAFPPWWVLVNPFAWLLVVLDFLIWLCTIIYPLLTIRWCLKRCKLDSIDDEDEDEEGSRRRRQDLWEDGLLLSPFTGEDGKSAAASAWDIFEHAVEQFGDCQCHGTREFLGEHTPEGSKFPLKLFGETMWRTYDEVGERARASGAGLVALGMVPVPTGVDIQSTAGPHTILIFEETCSDWFTTMMGAFSQSLTVATSYATLGMPAVADALVETNAPVVLCNRKNVEKLAAMAPASLKYIVYTDHNVKPADKTKEPSTAGRSVKAMSMEQLIALGRSKLVEARSPDPEGIAVIMYTSGSTGKPKGVMVTHKSLASAAGCLQDCLPTVEGKEMYLAYLPAAHILEMSAEIAFSSVGAAFGFADPRTISSKGACRQLPDGTINTKPSTPNPPGGLQEFRPTIMAAVPIIWDTLKKGAEEELGKKGAVVQFLFQTAFSAQYYALQQGRTCPLFNLLVFRALHGLVGNRLKLAVSGGGPLSSEVQSFIRTCFGCSLIQGYGLTETCAMGTIQDTLDPDDNVTGPPVSAVEIKLRSCDGPEDPFDREGRHYTAEDTEHLGGERCLGRGEVCVRGPAVSKGYFKQPEKTAEVFLADGWFLTGDIGLWDTRGRLKIVDRLKNLVKLLGGEYIALESMEKEYSTSYYVNSVNGGVVCIGDGSMRKPAALVQVNIVELTKWAQSIGMDTDDAAELCDTPEARKAVLKSLQDCAKGKLGANEIIASVRLIAGTGPPGEQSMTSPWTPENKCRTASNKLDRREIAKAFERYVEEMKEECK</sequence>
<organism evidence="8 9">
    <name type="scientific">Polarella glacialis</name>
    <name type="common">Dinoflagellate</name>
    <dbReference type="NCBI Taxonomy" id="89957"/>
    <lineage>
        <taxon>Eukaryota</taxon>
        <taxon>Sar</taxon>
        <taxon>Alveolata</taxon>
        <taxon>Dinophyceae</taxon>
        <taxon>Suessiales</taxon>
        <taxon>Suessiaceae</taxon>
        <taxon>Polarella</taxon>
    </lineage>
</organism>
<evidence type="ECO:0000256" key="5">
    <source>
        <dbReference type="ARBA" id="ARBA00036813"/>
    </source>
</evidence>
<evidence type="ECO:0000256" key="2">
    <source>
        <dbReference type="ARBA" id="ARBA00022598"/>
    </source>
</evidence>
<evidence type="ECO:0000259" key="7">
    <source>
        <dbReference type="Pfam" id="PF00501"/>
    </source>
</evidence>
<evidence type="ECO:0000256" key="3">
    <source>
        <dbReference type="ARBA" id="ARBA00022741"/>
    </source>
</evidence>
<feature type="transmembrane region" description="Helical" evidence="6">
    <location>
        <begin position="42"/>
        <end position="63"/>
    </location>
</feature>
<dbReference type="EMBL" id="CAJNNW010025678">
    <property type="protein sequence ID" value="CAE8678324.1"/>
    <property type="molecule type" value="Genomic_DNA"/>
</dbReference>
<dbReference type="Gene3D" id="3.40.50.12780">
    <property type="entry name" value="N-terminal domain of ligase-like"/>
    <property type="match status" value="1"/>
</dbReference>
<dbReference type="GO" id="GO:0005524">
    <property type="term" value="F:ATP binding"/>
    <property type="evidence" value="ECO:0007669"/>
    <property type="project" value="UniProtKB-KW"/>
</dbReference>
<dbReference type="PANTHER" id="PTHR43272">
    <property type="entry name" value="LONG-CHAIN-FATTY-ACID--COA LIGASE"/>
    <property type="match status" value="1"/>
</dbReference>
<dbReference type="InterPro" id="IPR042099">
    <property type="entry name" value="ANL_N_sf"/>
</dbReference>
<dbReference type="PANTHER" id="PTHR43272:SF83">
    <property type="entry name" value="ACYL-COA SYNTHETASE LONG-CHAIN, ISOFORM J"/>
    <property type="match status" value="1"/>
</dbReference>
<comment type="catalytic activity">
    <reaction evidence="5">
        <text>a long-chain fatty acid + ATP + CoA = a long-chain fatty acyl-CoA + AMP + diphosphate</text>
        <dbReference type="Rhea" id="RHEA:15421"/>
        <dbReference type="ChEBI" id="CHEBI:30616"/>
        <dbReference type="ChEBI" id="CHEBI:33019"/>
        <dbReference type="ChEBI" id="CHEBI:57287"/>
        <dbReference type="ChEBI" id="CHEBI:57560"/>
        <dbReference type="ChEBI" id="CHEBI:83139"/>
        <dbReference type="ChEBI" id="CHEBI:456215"/>
        <dbReference type="EC" id="6.2.1.3"/>
    </reaction>
</comment>
<name>A0A813JHE3_POLGL</name>
<keyword evidence="2" id="KW-0436">Ligase</keyword>
<dbReference type="Proteomes" id="UP000626109">
    <property type="component" value="Unassembled WGS sequence"/>
</dbReference>
<evidence type="ECO:0000256" key="6">
    <source>
        <dbReference type="SAM" id="Phobius"/>
    </source>
</evidence>
<keyword evidence="6" id="KW-0812">Transmembrane</keyword>
<dbReference type="AlphaFoldDB" id="A0A813JHE3"/>
<dbReference type="PROSITE" id="PS00455">
    <property type="entry name" value="AMP_BINDING"/>
    <property type="match status" value="1"/>
</dbReference>
<reference evidence="8" key="1">
    <citation type="submission" date="2021-02" db="EMBL/GenBank/DDBJ databases">
        <authorList>
            <person name="Dougan E. K."/>
            <person name="Rhodes N."/>
            <person name="Thang M."/>
            <person name="Chan C."/>
        </authorList>
    </citation>
    <scope>NUCLEOTIDE SEQUENCE</scope>
</reference>
<dbReference type="GO" id="GO:0004467">
    <property type="term" value="F:long-chain fatty acid-CoA ligase activity"/>
    <property type="evidence" value="ECO:0007669"/>
    <property type="project" value="UniProtKB-EC"/>
</dbReference>
<keyword evidence="6" id="KW-0472">Membrane</keyword>
<feature type="domain" description="AMP-dependent synthetase/ligase" evidence="7">
    <location>
        <begin position="155"/>
        <end position="605"/>
    </location>
</feature>
<accession>A0A813JHE3</accession>
<dbReference type="GO" id="GO:0005783">
    <property type="term" value="C:endoplasmic reticulum"/>
    <property type="evidence" value="ECO:0007669"/>
    <property type="project" value="TreeGrafter"/>
</dbReference>
<dbReference type="SUPFAM" id="SSF56801">
    <property type="entry name" value="Acetyl-CoA synthetase-like"/>
    <property type="match status" value="1"/>
</dbReference>
<evidence type="ECO:0000313" key="9">
    <source>
        <dbReference type="Proteomes" id="UP000626109"/>
    </source>
</evidence>
<keyword evidence="4" id="KW-0067">ATP-binding</keyword>
<dbReference type="GO" id="GO:0016020">
    <property type="term" value="C:membrane"/>
    <property type="evidence" value="ECO:0007669"/>
    <property type="project" value="TreeGrafter"/>
</dbReference>
<comment type="similarity">
    <text evidence="1">Belongs to the ATP-dependent AMP-binding enzyme family.</text>
</comment>